<dbReference type="Gene3D" id="3.40.50.200">
    <property type="entry name" value="Peptidase S8/S53 domain"/>
    <property type="match status" value="2"/>
</dbReference>
<sequence length="545" mass="62944">MRLLTFVVCIILTSCKSNFSNNKENKTILFQSDFVNNSNITLLEKWHLENKKKHKQNEIIVAVLDSQIDINHEDLKDQIWVNKKEILGNKIDEDENGYIDDVNGWNFTGHKSNNFTRYRNFEYSRIVRLKKEYLKLNIKIPSDTLLFLNEYSLIDNKQKEELVYHKNWLKSIEYAFRIRPKTIDTLKYFFPKEDYTYEQLDSLYKKNKINEKTFKQRRDTNDSDLGALINSMMIAIQMGLKEKEQLFESKNQLDSIVNRNLNIDYDDRKFIDDNSYVLEKGYGNNKLNNNIYQLTHCTEVSSVIGGQRNNIGVNGFHNKIRIMPLCISVSGDEHDKDIAMAIYYAVDNGAKVINMSFGKEFTLNQEWVTDAFRYAEKHNVLLVHSSGNNNFNVDKNSYYPSDIDYVRNKDNELVGNFINVGSISKRADSTMVSPFSNYGKENVDIFAPGEEIYVAKPNNEYGYDSGTSLAGPMVSGTAALIWLYYPKLTVHQVKNIILESGISIDKMVVKPGTKDEMVPFSDLCKTGKILNTYNAMMLAKKVSKQ</sequence>
<comment type="similarity">
    <text evidence="1 5">Belongs to the peptidase S8 family.</text>
</comment>
<dbReference type="InterPro" id="IPR015500">
    <property type="entry name" value="Peptidase_S8_subtilisin-rel"/>
</dbReference>
<protein>
    <submittedName>
        <fullName evidence="7">S8 family peptidase</fullName>
    </submittedName>
</protein>
<dbReference type="InterPro" id="IPR036852">
    <property type="entry name" value="Peptidase_S8/S53_dom_sf"/>
</dbReference>
<keyword evidence="3 5" id="KW-0378">Hydrolase</keyword>
<dbReference type="PROSITE" id="PS51257">
    <property type="entry name" value="PROKAR_LIPOPROTEIN"/>
    <property type="match status" value="1"/>
</dbReference>
<evidence type="ECO:0000313" key="8">
    <source>
        <dbReference type="Proteomes" id="UP000605990"/>
    </source>
</evidence>
<keyword evidence="4 5" id="KW-0720">Serine protease</keyword>
<evidence type="ECO:0000256" key="4">
    <source>
        <dbReference type="ARBA" id="ARBA00022825"/>
    </source>
</evidence>
<dbReference type="SUPFAM" id="SSF52743">
    <property type="entry name" value="Subtilisin-like"/>
    <property type="match status" value="1"/>
</dbReference>
<dbReference type="Proteomes" id="UP000605990">
    <property type="component" value="Unassembled WGS sequence"/>
</dbReference>
<dbReference type="RefSeq" id="WP_166131473.1">
    <property type="nucleotide sequence ID" value="NZ_JAANOQ010000011.1"/>
</dbReference>
<dbReference type="PROSITE" id="PS00138">
    <property type="entry name" value="SUBTILASE_SER"/>
    <property type="match status" value="1"/>
</dbReference>
<dbReference type="PRINTS" id="PR00723">
    <property type="entry name" value="SUBTILISIN"/>
</dbReference>
<dbReference type="CDD" id="cd07483">
    <property type="entry name" value="Peptidases_S8_Subtilisin_Novo-like"/>
    <property type="match status" value="1"/>
</dbReference>
<dbReference type="PANTHER" id="PTHR43399">
    <property type="entry name" value="SUBTILISIN-RELATED"/>
    <property type="match status" value="1"/>
</dbReference>
<feature type="active site" description="Charge relay system" evidence="5">
    <location>
        <position position="468"/>
    </location>
</feature>
<dbReference type="PANTHER" id="PTHR43399:SF4">
    <property type="entry name" value="CELL WALL-ASSOCIATED PROTEASE"/>
    <property type="match status" value="1"/>
</dbReference>
<dbReference type="InterPro" id="IPR051048">
    <property type="entry name" value="Peptidase_S8/S53_subtilisin"/>
</dbReference>
<accession>A0ABR7IZM6</accession>
<dbReference type="EMBL" id="JACRUN010000005">
    <property type="protein sequence ID" value="MBC5835240.1"/>
    <property type="molecule type" value="Genomic_DNA"/>
</dbReference>
<name>A0ABR7IZM6_9FLAO</name>
<evidence type="ECO:0000313" key="7">
    <source>
        <dbReference type="EMBL" id="MBC5835240.1"/>
    </source>
</evidence>
<proteinExistence type="inferred from homology"/>
<feature type="domain" description="Peptidase S8/S53" evidence="6">
    <location>
        <begin position="57"/>
        <end position="500"/>
    </location>
</feature>
<evidence type="ECO:0000256" key="5">
    <source>
        <dbReference type="PROSITE-ProRule" id="PRU01240"/>
    </source>
</evidence>
<evidence type="ECO:0000256" key="3">
    <source>
        <dbReference type="ARBA" id="ARBA00022801"/>
    </source>
</evidence>
<evidence type="ECO:0000256" key="1">
    <source>
        <dbReference type="ARBA" id="ARBA00011073"/>
    </source>
</evidence>
<dbReference type="Pfam" id="PF00082">
    <property type="entry name" value="Peptidase_S8"/>
    <property type="match status" value="1"/>
</dbReference>
<feature type="active site" description="Charge relay system" evidence="5">
    <location>
        <position position="296"/>
    </location>
</feature>
<dbReference type="InterPro" id="IPR034080">
    <property type="entry name" value="Protease_P7-like_dom"/>
</dbReference>
<feature type="active site" description="Charge relay system" evidence="5">
    <location>
        <position position="65"/>
    </location>
</feature>
<reference evidence="7 8" key="1">
    <citation type="submission" date="2020-08" db="EMBL/GenBank/DDBJ databases">
        <title>Description of novel Flavobacterium F-408 isolate.</title>
        <authorList>
            <person name="Saticioglu I.B."/>
            <person name="Duman M."/>
            <person name="Altun S."/>
        </authorList>
    </citation>
    <scope>NUCLEOTIDE SEQUENCE [LARGE SCALE GENOMIC DNA]</scope>
    <source>
        <strain evidence="7 8">F-408</strain>
    </source>
</reference>
<keyword evidence="2 5" id="KW-0645">Protease</keyword>
<evidence type="ECO:0000259" key="6">
    <source>
        <dbReference type="Pfam" id="PF00082"/>
    </source>
</evidence>
<dbReference type="PROSITE" id="PS51892">
    <property type="entry name" value="SUBTILASE"/>
    <property type="match status" value="1"/>
</dbReference>
<evidence type="ECO:0000256" key="2">
    <source>
        <dbReference type="ARBA" id="ARBA00022670"/>
    </source>
</evidence>
<dbReference type="InterPro" id="IPR023828">
    <property type="entry name" value="Peptidase_S8_Ser-AS"/>
</dbReference>
<dbReference type="InterPro" id="IPR000209">
    <property type="entry name" value="Peptidase_S8/S53_dom"/>
</dbReference>
<gene>
    <name evidence="7" type="ORF">H8R27_10110</name>
</gene>
<keyword evidence="8" id="KW-1185">Reference proteome</keyword>
<comment type="caution">
    <text evidence="7">The sequence shown here is derived from an EMBL/GenBank/DDBJ whole genome shotgun (WGS) entry which is preliminary data.</text>
</comment>
<organism evidence="7 8">
    <name type="scientific">Flavobacterium bernardetii</name>
    <dbReference type="NCBI Taxonomy" id="2813823"/>
    <lineage>
        <taxon>Bacteria</taxon>
        <taxon>Pseudomonadati</taxon>
        <taxon>Bacteroidota</taxon>
        <taxon>Flavobacteriia</taxon>
        <taxon>Flavobacteriales</taxon>
        <taxon>Flavobacteriaceae</taxon>
        <taxon>Flavobacterium</taxon>
    </lineage>
</organism>